<organism evidence="1 2">
    <name type="scientific">Labrys miyagiensis</name>
    <dbReference type="NCBI Taxonomy" id="346912"/>
    <lineage>
        <taxon>Bacteria</taxon>
        <taxon>Pseudomonadati</taxon>
        <taxon>Pseudomonadota</taxon>
        <taxon>Alphaproteobacteria</taxon>
        <taxon>Hyphomicrobiales</taxon>
        <taxon>Xanthobacteraceae</taxon>
        <taxon>Labrys</taxon>
    </lineage>
</organism>
<comment type="caution">
    <text evidence="1">The sequence shown here is derived from an EMBL/GenBank/DDBJ whole genome shotgun (WGS) entry which is preliminary data.</text>
</comment>
<dbReference type="Proteomes" id="UP001156882">
    <property type="component" value="Unassembled WGS sequence"/>
</dbReference>
<reference evidence="2" key="1">
    <citation type="journal article" date="2019" name="Int. J. Syst. Evol. Microbiol.">
        <title>The Global Catalogue of Microorganisms (GCM) 10K type strain sequencing project: providing services to taxonomists for standard genome sequencing and annotation.</title>
        <authorList>
            <consortium name="The Broad Institute Genomics Platform"/>
            <consortium name="The Broad Institute Genome Sequencing Center for Infectious Disease"/>
            <person name="Wu L."/>
            <person name="Ma J."/>
        </authorList>
    </citation>
    <scope>NUCLEOTIDE SEQUENCE [LARGE SCALE GENOMIC DNA]</scope>
    <source>
        <strain evidence="2">NBRC 101365</strain>
    </source>
</reference>
<dbReference type="EMBL" id="BSPC01000054">
    <property type="protein sequence ID" value="GLS21965.1"/>
    <property type="molecule type" value="Genomic_DNA"/>
</dbReference>
<dbReference type="PANTHER" id="PTHR41791:SF1">
    <property type="entry name" value="SSL7039 PROTEIN"/>
    <property type="match status" value="1"/>
</dbReference>
<evidence type="ECO:0008006" key="3">
    <source>
        <dbReference type="Google" id="ProtNLM"/>
    </source>
</evidence>
<dbReference type="Pfam" id="PF05973">
    <property type="entry name" value="Gp49"/>
    <property type="match status" value="1"/>
</dbReference>
<protein>
    <recommendedName>
        <fullName evidence="3">Addiction module killer protein</fullName>
    </recommendedName>
</protein>
<dbReference type="InterPro" id="IPR014056">
    <property type="entry name" value="TypeIITA-like_toxin_pred"/>
</dbReference>
<name>A0ABQ6CP87_9HYPH</name>
<gene>
    <name evidence="1" type="ORF">GCM10007874_49820</name>
</gene>
<sequence>MPEETPPPKTIVQTDDYAKWIGKLRDRVAVQRINKSIHDVQHGKTGKVNPLRAGVSEIKVDYGPGYRVYFTEREGIYIILLCGGDKTTQQADINAAIDMARKY</sequence>
<dbReference type="PANTHER" id="PTHR41791">
    <property type="entry name" value="SSL7039 PROTEIN"/>
    <property type="match status" value="1"/>
</dbReference>
<dbReference type="NCBIfam" id="TIGR02683">
    <property type="entry name" value="upstrm_HI1419"/>
    <property type="match status" value="1"/>
</dbReference>
<proteinExistence type="predicted"/>
<accession>A0ABQ6CP87</accession>
<dbReference type="PIRSF" id="PIRSF028744">
    <property type="entry name" value="Addict_mod_HI1419"/>
    <property type="match status" value="1"/>
</dbReference>
<evidence type="ECO:0000313" key="1">
    <source>
        <dbReference type="EMBL" id="GLS21965.1"/>
    </source>
</evidence>
<dbReference type="InterPro" id="IPR009241">
    <property type="entry name" value="HigB-like"/>
</dbReference>
<dbReference type="RefSeq" id="WP_284314954.1">
    <property type="nucleotide sequence ID" value="NZ_BSPC01000054.1"/>
</dbReference>
<keyword evidence="2" id="KW-1185">Reference proteome</keyword>
<evidence type="ECO:0000313" key="2">
    <source>
        <dbReference type="Proteomes" id="UP001156882"/>
    </source>
</evidence>